<dbReference type="PANTHER" id="PTHR12526:SF629">
    <property type="entry name" value="TEICHURONIC ACID BIOSYNTHESIS GLYCOSYLTRANSFERASE TUAH-RELATED"/>
    <property type="match status" value="1"/>
</dbReference>
<evidence type="ECO:0000313" key="15">
    <source>
        <dbReference type="Proteomes" id="UP000235701"/>
    </source>
</evidence>
<dbReference type="CDD" id="cd04949">
    <property type="entry name" value="GT4_GtfA-like"/>
    <property type="match status" value="1"/>
</dbReference>
<accession>A0A2N6UFW0</accession>
<comment type="function">
    <text evidence="11">Required for polymorphic O-glycosylation of the serine-rich repeat protein in this bacteria. Catalyzes the first step in glycosylation by transferring N-acetylglucosamine from UDP-GlcNAc to serine residues in the substrate protein. Part of the accessory SecA2/SecY2 system specifically required to export serine-rich repeat cell wall proteins usually encoded upstream in the same operon.</text>
</comment>
<evidence type="ECO:0000256" key="6">
    <source>
        <dbReference type="ARBA" id="ARBA00022676"/>
    </source>
</evidence>
<gene>
    <name evidence="11 14" type="primary">gtfA</name>
    <name evidence="14" type="ORF">CJ191_02200</name>
</gene>
<comment type="subunit">
    <text evidence="11">Forms a heterotetramer with 2 subunits each of GtfA and GtfB. Part of the accessory SecA2/SecY2 protein translocation apparatus.</text>
</comment>
<proteinExistence type="inferred from homology"/>
<feature type="domain" description="Glycosyl transferase family 1" evidence="12">
    <location>
        <begin position="317"/>
        <end position="453"/>
    </location>
</feature>
<dbReference type="Pfam" id="PF00534">
    <property type="entry name" value="Glycos_transf_1"/>
    <property type="match status" value="1"/>
</dbReference>
<dbReference type="OrthoDB" id="9765175at2"/>
<dbReference type="NCBIfam" id="TIGR02918">
    <property type="entry name" value="accessory Sec system glycosyltransferase GtfA"/>
    <property type="match status" value="1"/>
</dbReference>
<dbReference type="SUPFAM" id="SSF53756">
    <property type="entry name" value="UDP-Glycosyltransferase/glycogen phosphorylase"/>
    <property type="match status" value="1"/>
</dbReference>
<keyword evidence="5 11" id="KW-0963">Cytoplasm</keyword>
<keyword evidence="15" id="KW-1185">Reference proteome</keyword>
<dbReference type="InterPro" id="IPR001296">
    <property type="entry name" value="Glyco_trans_1"/>
</dbReference>
<comment type="catalytic activity">
    <reaction evidence="10 11">
        <text>L-seryl-[protein] + UDP-N-acetyl-alpha-D-glucosamine = 3-O-[N-acetyl-alpha-D-glucosaminyl]-L-seryl-[protein] + UDP + H(+)</text>
        <dbReference type="Rhea" id="RHEA:59872"/>
        <dbReference type="Rhea" id="RHEA-COMP:9863"/>
        <dbReference type="Rhea" id="RHEA-COMP:15471"/>
        <dbReference type="ChEBI" id="CHEBI:15378"/>
        <dbReference type="ChEBI" id="CHEBI:29999"/>
        <dbReference type="ChEBI" id="CHEBI:57705"/>
        <dbReference type="ChEBI" id="CHEBI:58223"/>
        <dbReference type="ChEBI" id="CHEBI:143279"/>
    </reaction>
</comment>
<dbReference type="Gene3D" id="3.40.50.2000">
    <property type="entry name" value="Glycogen Phosphorylase B"/>
    <property type="match status" value="2"/>
</dbReference>
<feature type="domain" description="GtfA extended beta-sheet meander" evidence="13">
    <location>
        <begin position="95"/>
        <end position="190"/>
    </location>
</feature>
<feature type="binding site" evidence="11">
    <location>
        <position position="241"/>
    </location>
    <ligand>
        <name>N-acetyl-D-glucosamine</name>
        <dbReference type="ChEBI" id="CHEBI:506227"/>
    </ligand>
</feature>
<evidence type="ECO:0000256" key="1">
    <source>
        <dbReference type="ARBA" id="ARBA00004202"/>
    </source>
</evidence>
<evidence type="ECO:0000256" key="4">
    <source>
        <dbReference type="ARBA" id="ARBA00022475"/>
    </source>
</evidence>
<evidence type="ECO:0000313" key="14">
    <source>
        <dbReference type="EMBL" id="PMC80396.1"/>
    </source>
</evidence>
<keyword evidence="8 11" id="KW-0547">Nucleotide-binding</keyword>
<dbReference type="UniPathway" id="UPA00378"/>
<evidence type="ECO:0000256" key="3">
    <source>
        <dbReference type="ARBA" id="ARBA00009481"/>
    </source>
</evidence>
<dbReference type="Pfam" id="PF22145">
    <property type="entry name" value="GtfA_EBD"/>
    <property type="match status" value="1"/>
</dbReference>
<evidence type="ECO:0000259" key="13">
    <source>
        <dbReference type="Pfam" id="PF22145"/>
    </source>
</evidence>
<organism evidence="14 15">
    <name type="scientific">Aerococcus viridans</name>
    <dbReference type="NCBI Taxonomy" id="1377"/>
    <lineage>
        <taxon>Bacteria</taxon>
        <taxon>Bacillati</taxon>
        <taxon>Bacillota</taxon>
        <taxon>Bacilli</taxon>
        <taxon>Lactobacillales</taxon>
        <taxon>Aerococcaceae</taxon>
        <taxon>Aerococcus</taxon>
    </lineage>
</organism>
<evidence type="ECO:0000256" key="7">
    <source>
        <dbReference type="ARBA" id="ARBA00022679"/>
    </source>
</evidence>
<dbReference type="InterPro" id="IPR014267">
    <property type="entry name" value="GtfA"/>
</dbReference>
<dbReference type="GO" id="GO:0017122">
    <property type="term" value="C:protein N-acetylglucosaminyltransferase complex"/>
    <property type="evidence" value="ECO:0007669"/>
    <property type="project" value="UniProtKB-UniRule"/>
</dbReference>
<dbReference type="HAMAP" id="MF_01472">
    <property type="entry name" value="GtfA"/>
    <property type="match status" value="1"/>
</dbReference>
<comment type="caution">
    <text evidence="14">The sequence shown here is derived from an EMBL/GenBank/DDBJ whole genome shotgun (WGS) entry which is preliminary data.</text>
</comment>
<evidence type="ECO:0000256" key="8">
    <source>
        <dbReference type="ARBA" id="ARBA00022741"/>
    </source>
</evidence>
<sequence>MTIYNINKGLGWASSGVEYAQAYRAKLLNRAKIPAKFIFTDMFTGENIQHLSENIGFQDDEVIWLYQYFSDIPIAATTYTITDFKQTIRQPIINEERNGKIYRWYFSGEQNYCTGYLSNEEDDFLQRVEFVQNGILTRKDYYSFTRVFSEYYLPHEKKATVYQRRFFNQDGTTALEEIIDESESIFLINNQIFYSKEKFIGYFIRQLNLTANDIVIIDRATNIAQAVLENKGTAKVGTVVHAEHFSESSSTDKHLLWNNYYEYQFTNRQAMDFFITATETQKDLLNTHFVRDNKPMSKIFTIPVGALEELVKPTAHRRPYAILTASRLAEEKHIDWLIKAVAKAKETLPQLTFDIYGEGGSKQKLLKLIEELDASDYIQLKGHADLKYIYKQYELYLSASTSEGFGLTLMEAVGSGLPIIGFNVRYGNITFINDGENGYLLPFDDIFNNEKHIQHLSDALVRFYENDIQQMQQASYDLARKFLEDQVQEKWENLVKELLDD</sequence>
<evidence type="ECO:0000256" key="5">
    <source>
        <dbReference type="ARBA" id="ARBA00022490"/>
    </source>
</evidence>
<dbReference type="FunFam" id="3.40.50.2000:FF:000196">
    <property type="entry name" value="UDP-N-acetylglucosamine--peptide N-acetylglucosaminyltransferase GtfA subunit"/>
    <property type="match status" value="1"/>
</dbReference>
<dbReference type="GO" id="GO:0016757">
    <property type="term" value="F:glycosyltransferase activity"/>
    <property type="evidence" value="ECO:0007669"/>
    <property type="project" value="UniProtKB-UniRule"/>
</dbReference>
<feature type="binding site" evidence="11">
    <location>
        <begin position="16"/>
        <end position="19"/>
    </location>
    <ligand>
        <name>UDP</name>
        <dbReference type="ChEBI" id="CHEBI:58223"/>
    </ligand>
</feature>
<feature type="binding site" evidence="11">
    <location>
        <begin position="383"/>
        <end position="384"/>
    </location>
    <ligand>
        <name>UDP</name>
        <dbReference type="ChEBI" id="CHEBI:58223"/>
    </ligand>
</feature>
<comment type="subcellular location">
    <subcellularLocation>
        <location evidence="1 11">Cell membrane</location>
        <topology evidence="1 11">Peripheral membrane protein</topology>
    </subcellularLocation>
    <subcellularLocation>
        <location evidence="11">Cytoplasm</location>
    </subcellularLocation>
    <text evidence="11">Cell membrane association requires GtfB.</text>
</comment>
<dbReference type="EMBL" id="PNHQ01000003">
    <property type="protein sequence ID" value="PMC80396.1"/>
    <property type="molecule type" value="Genomic_DNA"/>
</dbReference>
<keyword evidence="4 11" id="KW-1003">Cell membrane</keyword>
<dbReference type="GO" id="GO:0000166">
    <property type="term" value="F:nucleotide binding"/>
    <property type="evidence" value="ECO:0007669"/>
    <property type="project" value="UniProtKB-KW"/>
</dbReference>
<keyword evidence="7 11" id="KW-0808">Transferase</keyword>
<comment type="similarity">
    <text evidence="3 11">Belongs to the glycosyltransferase group 1 family. Glycosyltransferase 4 subfamily.</text>
</comment>
<dbReference type="Proteomes" id="UP000235701">
    <property type="component" value="Unassembled WGS sequence"/>
</dbReference>
<evidence type="ECO:0000256" key="9">
    <source>
        <dbReference type="ARBA" id="ARBA00023136"/>
    </source>
</evidence>
<protein>
    <recommendedName>
        <fullName evidence="11">UDP-N-acetylglucosamine--peptide N-acetylglucosaminyltransferase GtfA subunit</fullName>
        <ecNumber evidence="11">2.4.1.-</ecNumber>
    </recommendedName>
    <alternativeName>
        <fullName evidence="11">Glycosyltransferase GtfA</fullName>
    </alternativeName>
</protein>
<name>A0A2N6UFW0_9LACT</name>
<evidence type="ECO:0000256" key="11">
    <source>
        <dbReference type="HAMAP-Rule" id="MF_01472"/>
    </source>
</evidence>
<evidence type="ECO:0000256" key="10">
    <source>
        <dbReference type="ARBA" id="ARBA00052053"/>
    </source>
</evidence>
<dbReference type="AlphaFoldDB" id="A0A2N6UFW0"/>
<evidence type="ECO:0000256" key="2">
    <source>
        <dbReference type="ARBA" id="ARBA00004922"/>
    </source>
</evidence>
<dbReference type="GO" id="GO:0005886">
    <property type="term" value="C:plasma membrane"/>
    <property type="evidence" value="ECO:0007669"/>
    <property type="project" value="UniProtKB-SubCell"/>
</dbReference>
<comment type="pathway">
    <text evidence="2 11">Protein modification; protein glycosylation.</text>
</comment>
<dbReference type="GO" id="GO:0005737">
    <property type="term" value="C:cytoplasm"/>
    <property type="evidence" value="ECO:0007669"/>
    <property type="project" value="UniProtKB-SubCell"/>
</dbReference>
<evidence type="ECO:0000259" key="12">
    <source>
        <dbReference type="Pfam" id="PF00534"/>
    </source>
</evidence>
<dbReference type="EC" id="2.4.1.-" evidence="11"/>
<keyword evidence="6 11" id="KW-0328">Glycosyltransferase</keyword>
<dbReference type="InterPro" id="IPR054396">
    <property type="entry name" value="GtfA_EBD"/>
</dbReference>
<reference evidence="14 15" key="1">
    <citation type="submission" date="2017-09" db="EMBL/GenBank/DDBJ databases">
        <title>Bacterial strain isolated from the female urinary microbiota.</title>
        <authorList>
            <person name="Thomas-White K."/>
            <person name="Kumar N."/>
            <person name="Forster S."/>
            <person name="Putonti C."/>
            <person name="Lawley T."/>
            <person name="Wolfe A.J."/>
        </authorList>
    </citation>
    <scope>NUCLEOTIDE SEQUENCE [LARGE SCALE GENOMIC DNA]</scope>
    <source>
        <strain evidence="14 15">UMB0240</strain>
    </source>
</reference>
<dbReference type="PANTHER" id="PTHR12526">
    <property type="entry name" value="GLYCOSYLTRANSFERASE"/>
    <property type="match status" value="1"/>
</dbReference>
<dbReference type="RefSeq" id="WP_070468315.1">
    <property type="nucleotide sequence ID" value="NZ_PNHQ01000003.1"/>
</dbReference>
<feature type="binding site" evidence="11">
    <location>
        <begin position="403"/>
        <end position="406"/>
    </location>
    <ligand>
        <name>N-acetyl-D-glucosamine</name>
        <dbReference type="ChEBI" id="CHEBI:506227"/>
    </ligand>
</feature>
<keyword evidence="9 11" id="KW-0472">Membrane</keyword>